<dbReference type="PANTHER" id="PTHR24324:SF9">
    <property type="entry name" value="HOMEOBOX DOMAIN-CONTAINING PROTEIN"/>
    <property type="match status" value="1"/>
</dbReference>
<dbReference type="Pfam" id="PF00046">
    <property type="entry name" value="Homeodomain"/>
    <property type="match status" value="1"/>
</dbReference>
<evidence type="ECO:0000256" key="2">
    <source>
        <dbReference type="ARBA" id="ARBA00023155"/>
    </source>
</evidence>
<dbReference type="InterPro" id="IPR051000">
    <property type="entry name" value="Homeobox_DNA-bind_prot"/>
</dbReference>
<feature type="compositionally biased region" description="Basic and acidic residues" evidence="5">
    <location>
        <begin position="330"/>
        <end position="344"/>
    </location>
</feature>
<dbReference type="PANTHER" id="PTHR24324">
    <property type="entry name" value="HOMEOBOX PROTEIN HHEX"/>
    <property type="match status" value="1"/>
</dbReference>
<dbReference type="InterPro" id="IPR001356">
    <property type="entry name" value="HD"/>
</dbReference>
<organism evidence="7 8">
    <name type="scientific">Dacryopinax primogenitus (strain DJM 731)</name>
    <name type="common">Brown rot fungus</name>
    <dbReference type="NCBI Taxonomy" id="1858805"/>
    <lineage>
        <taxon>Eukaryota</taxon>
        <taxon>Fungi</taxon>
        <taxon>Dikarya</taxon>
        <taxon>Basidiomycota</taxon>
        <taxon>Agaricomycotina</taxon>
        <taxon>Dacrymycetes</taxon>
        <taxon>Dacrymycetales</taxon>
        <taxon>Dacrymycetaceae</taxon>
        <taxon>Dacryopinax</taxon>
    </lineage>
</organism>
<dbReference type="SUPFAM" id="SSF46689">
    <property type="entry name" value="Homeodomain-like"/>
    <property type="match status" value="1"/>
</dbReference>
<dbReference type="AlphaFoldDB" id="M5G6V7"/>
<dbReference type="EMBL" id="JH795864">
    <property type="protein sequence ID" value="EJU01552.1"/>
    <property type="molecule type" value="Genomic_DNA"/>
</dbReference>
<evidence type="ECO:0000256" key="4">
    <source>
        <dbReference type="RuleBase" id="RU000682"/>
    </source>
</evidence>
<dbReference type="CDD" id="cd00086">
    <property type="entry name" value="homeodomain"/>
    <property type="match status" value="1"/>
</dbReference>
<dbReference type="GeneID" id="63683649"/>
<protein>
    <submittedName>
        <fullName evidence="7">Homeobox-domain-containing protein</fullName>
    </submittedName>
</protein>
<keyword evidence="2 3" id="KW-0371">Homeobox</keyword>
<feature type="compositionally biased region" description="Low complexity" evidence="5">
    <location>
        <begin position="138"/>
        <end position="150"/>
    </location>
</feature>
<dbReference type="GO" id="GO:0000978">
    <property type="term" value="F:RNA polymerase II cis-regulatory region sequence-specific DNA binding"/>
    <property type="evidence" value="ECO:0007669"/>
    <property type="project" value="TreeGrafter"/>
</dbReference>
<dbReference type="GO" id="GO:0005634">
    <property type="term" value="C:nucleus"/>
    <property type="evidence" value="ECO:0007669"/>
    <property type="project" value="UniProtKB-SubCell"/>
</dbReference>
<evidence type="ECO:0000313" key="8">
    <source>
        <dbReference type="Proteomes" id="UP000030653"/>
    </source>
</evidence>
<comment type="subcellular location">
    <subcellularLocation>
        <location evidence="3 4">Nucleus</location>
    </subcellularLocation>
</comment>
<dbReference type="Gene3D" id="1.10.10.60">
    <property type="entry name" value="Homeodomain-like"/>
    <property type="match status" value="1"/>
</dbReference>
<reference evidence="7 8" key="1">
    <citation type="journal article" date="2012" name="Science">
        <title>The Paleozoic origin of enzymatic lignin decomposition reconstructed from 31 fungal genomes.</title>
        <authorList>
            <person name="Floudas D."/>
            <person name="Binder M."/>
            <person name="Riley R."/>
            <person name="Barry K."/>
            <person name="Blanchette R.A."/>
            <person name="Henrissat B."/>
            <person name="Martinez A.T."/>
            <person name="Otillar R."/>
            <person name="Spatafora J.W."/>
            <person name="Yadav J.S."/>
            <person name="Aerts A."/>
            <person name="Benoit I."/>
            <person name="Boyd A."/>
            <person name="Carlson A."/>
            <person name="Copeland A."/>
            <person name="Coutinho P.M."/>
            <person name="de Vries R.P."/>
            <person name="Ferreira P."/>
            <person name="Findley K."/>
            <person name="Foster B."/>
            <person name="Gaskell J."/>
            <person name="Glotzer D."/>
            <person name="Gorecki P."/>
            <person name="Heitman J."/>
            <person name="Hesse C."/>
            <person name="Hori C."/>
            <person name="Igarashi K."/>
            <person name="Jurgens J.A."/>
            <person name="Kallen N."/>
            <person name="Kersten P."/>
            <person name="Kohler A."/>
            <person name="Kuees U."/>
            <person name="Kumar T.K.A."/>
            <person name="Kuo A."/>
            <person name="LaButti K."/>
            <person name="Larrondo L.F."/>
            <person name="Lindquist E."/>
            <person name="Ling A."/>
            <person name="Lombard V."/>
            <person name="Lucas S."/>
            <person name="Lundell T."/>
            <person name="Martin R."/>
            <person name="McLaughlin D.J."/>
            <person name="Morgenstern I."/>
            <person name="Morin E."/>
            <person name="Murat C."/>
            <person name="Nagy L.G."/>
            <person name="Nolan M."/>
            <person name="Ohm R.A."/>
            <person name="Patyshakuliyeva A."/>
            <person name="Rokas A."/>
            <person name="Ruiz-Duenas F.J."/>
            <person name="Sabat G."/>
            <person name="Salamov A."/>
            <person name="Samejima M."/>
            <person name="Schmutz J."/>
            <person name="Slot J.C."/>
            <person name="St John F."/>
            <person name="Stenlid J."/>
            <person name="Sun H."/>
            <person name="Sun S."/>
            <person name="Syed K."/>
            <person name="Tsang A."/>
            <person name="Wiebenga A."/>
            <person name="Young D."/>
            <person name="Pisabarro A."/>
            <person name="Eastwood D.C."/>
            <person name="Martin F."/>
            <person name="Cullen D."/>
            <person name="Grigoriev I.V."/>
            <person name="Hibbett D.S."/>
        </authorList>
    </citation>
    <scope>NUCLEOTIDE SEQUENCE [LARGE SCALE GENOMIC DNA]</scope>
    <source>
        <strain evidence="7 8">DJM-731 SS1</strain>
    </source>
</reference>
<name>M5G6V7_DACPD</name>
<feature type="region of interest" description="Disordered" evidence="5">
    <location>
        <begin position="73"/>
        <end position="152"/>
    </location>
</feature>
<dbReference type="GO" id="GO:0030154">
    <property type="term" value="P:cell differentiation"/>
    <property type="evidence" value="ECO:0007669"/>
    <property type="project" value="TreeGrafter"/>
</dbReference>
<feature type="compositionally biased region" description="Polar residues" evidence="5">
    <location>
        <begin position="303"/>
        <end position="321"/>
    </location>
</feature>
<feature type="compositionally biased region" description="Acidic residues" evidence="5">
    <location>
        <begin position="277"/>
        <end position="293"/>
    </location>
</feature>
<dbReference type="RefSeq" id="XP_040628449.1">
    <property type="nucleotide sequence ID" value="XM_040768587.1"/>
</dbReference>
<dbReference type="OrthoDB" id="6159439at2759"/>
<feature type="region of interest" description="Disordered" evidence="5">
    <location>
        <begin position="248"/>
        <end position="402"/>
    </location>
</feature>
<feature type="region of interest" description="Disordered" evidence="5">
    <location>
        <begin position="416"/>
        <end position="457"/>
    </location>
</feature>
<evidence type="ECO:0000256" key="3">
    <source>
        <dbReference type="PROSITE-ProRule" id="PRU00108"/>
    </source>
</evidence>
<proteinExistence type="predicted"/>
<dbReference type="HOGENOM" id="CLU_568605_0_0_1"/>
<evidence type="ECO:0000256" key="5">
    <source>
        <dbReference type="SAM" id="MobiDB-lite"/>
    </source>
</evidence>
<evidence type="ECO:0000256" key="1">
    <source>
        <dbReference type="ARBA" id="ARBA00023125"/>
    </source>
</evidence>
<dbReference type="GO" id="GO:0006357">
    <property type="term" value="P:regulation of transcription by RNA polymerase II"/>
    <property type="evidence" value="ECO:0007669"/>
    <property type="project" value="TreeGrafter"/>
</dbReference>
<dbReference type="SMART" id="SM00389">
    <property type="entry name" value="HOX"/>
    <property type="match status" value="1"/>
</dbReference>
<feature type="DNA-binding region" description="Homeobox" evidence="3">
    <location>
        <begin position="25"/>
        <end position="84"/>
    </location>
</feature>
<feature type="region of interest" description="Disordered" evidence="5">
    <location>
        <begin position="1"/>
        <end position="33"/>
    </location>
</feature>
<accession>M5G6V7</accession>
<keyword evidence="1 3" id="KW-0238">DNA-binding</keyword>
<gene>
    <name evidence="7" type="ORF">DACRYDRAFT_108097</name>
</gene>
<feature type="compositionally biased region" description="Low complexity" evidence="5">
    <location>
        <begin position="374"/>
        <end position="388"/>
    </location>
</feature>
<dbReference type="STRING" id="1858805.M5G6V7"/>
<dbReference type="PROSITE" id="PS50071">
    <property type="entry name" value="HOMEOBOX_2"/>
    <property type="match status" value="1"/>
</dbReference>
<sequence length="480" mass="52952">MTTPILPLTPLSDQDEEFGFSQPDDIKRRRRTTPEELSVLEAEYAKNTLPDAKNRVRIGQMTNMSARSVQIWFQNKRQTDKRKAQGLTRRPPRRIPVGSFSHPHSILSLTRDSLGEDEQQRKKRKTLEQAASEAQRRGPTSPSLPGLGLPRNGEEFSAALAIARMQSHSVPFPPRRPLGQLDTNALRPGLSRYASSTLPPSFSRTPEPQAFVRAYSLPSAHFPTAHGQGTKQDPIWERMLSSPQSSPYVAPFGRKRPFEHTPGSHSVPFGARREQESLPEDVTDTSDTSDVEDVGSPLPLEASQGSTSSRQSFATSISDSGCSDIDPDEQTERYRYSQVKYHEPEEAEQPVEAEAEEESIANILDVPDAAGIPDLSFDSVSSQSSDPDLTTSSIDSLPLLLKPHTSGSQEVRLLVSREGEGGPVRLSIRIPGDDWSTAGERHNNRPGGKEEGKEKEKVNAWEKEAAELLCFMASGRGEGR</sequence>
<keyword evidence="8" id="KW-1185">Reference proteome</keyword>
<feature type="domain" description="Homeobox" evidence="6">
    <location>
        <begin position="23"/>
        <end position="83"/>
    </location>
</feature>
<feature type="compositionally biased region" description="Acidic residues" evidence="5">
    <location>
        <begin position="345"/>
        <end position="359"/>
    </location>
</feature>
<dbReference type="InterPro" id="IPR009057">
    <property type="entry name" value="Homeodomain-like_sf"/>
</dbReference>
<dbReference type="Proteomes" id="UP000030653">
    <property type="component" value="Unassembled WGS sequence"/>
</dbReference>
<keyword evidence="3 4" id="KW-0539">Nucleus</keyword>
<evidence type="ECO:0000259" key="6">
    <source>
        <dbReference type="PROSITE" id="PS50071"/>
    </source>
</evidence>
<evidence type="ECO:0000313" key="7">
    <source>
        <dbReference type="EMBL" id="EJU01552.1"/>
    </source>
</evidence>
<feature type="compositionally biased region" description="Basic and acidic residues" evidence="5">
    <location>
        <begin position="439"/>
        <end position="457"/>
    </location>
</feature>